<proteinExistence type="predicted"/>
<gene>
    <name evidence="1" type="ORF">DERP_009014</name>
</gene>
<protein>
    <submittedName>
        <fullName evidence="1">Uncharacterized protein</fullName>
    </submittedName>
</protein>
<keyword evidence="2" id="KW-1185">Reference proteome</keyword>
<reference evidence="1 2" key="2">
    <citation type="journal article" date="2022" name="Mol. Biol. Evol.">
        <title>Comparative Genomics Reveals Insights into the Divergent Evolution of Astigmatic Mites and Household Pest Adaptations.</title>
        <authorList>
            <person name="Xiong Q."/>
            <person name="Wan A.T."/>
            <person name="Liu X."/>
            <person name="Fung C.S."/>
            <person name="Xiao X."/>
            <person name="Malainual N."/>
            <person name="Hou J."/>
            <person name="Wang L."/>
            <person name="Wang M."/>
            <person name="Yang K.Y."/>
            <person name="Cui Y."/>
            <person name="Leung E.L."/>
            <person name="Nong W."/>
            <person name="Shin S.K."/>
            <person name="Au S.W."/>
            <person name="Jeong K.Y."/>
            <person name="Chew F.T."/>
            <person name="Hui J.H."/>
            <person name="Leung T.F."/>
            <person name="Tungtrongchitr A."/>
            <person name="Zhong N."/>
            <person name="Liu Z."/>
            <person name="Tsui S.K."/>
        </authorList>
    </citation>
    <scope>NUCLEOTIDE SEQUENCE [LARGE SCALE GENOMIC DNA]</scope>
    <source>
        <strain evidence="1">Derp</strain>
    </source>
</reference>
<sequence length="78" mass="9153">MEIQLLQMIDLCCNDQCVGNDGNQKKTTTRRNLQKFTDNKIITCKKKYWNVLQGIKENVLETRVSSERLQSKIISYNK</sequence>
<evidence type="ECO:0000313" key="1">
    <source>
        <dbReference type="EMBL" id="KAH9421611.1"/>
    </source>
</evidence>
<reference evidence="1 2" key="1">
    <citation type="journal article" date="2018" name="J. Allergy Clin. Immunol.">
        <title>High-quality assembly of Dermatophagoides pteronyssinus genome and transcriptome reveals a wide range of novel allergens.</title>
        <authorList>
            <person name="Liu X.Y."/>
            <person name="Yang K.Y."/>
            <person name="Wang M.Q."/>
            <person name="Kwok J.S."/>
            <person name="Zeng X."/>
            <person name="Yang Z."/>
            <person name="Xiao X.J."/>
            <person name="Lau C.P."/>
            <person name="Li Y."/>
            <person name="Huang Z.M."/>
            <person name="Ba J.G."/>
            <person name="Yim A.K."/>
            <person name="Ouyang C.Y."/>
            <person name="Ngai S.M."/>
            <person name="Chan T.F."/>
            <person name="Leung E.L."/>
            <person name="Liu L."/>
            <person name="Liu Z.G."/>
            <person name="Tsui S.K."/>
        </authorList>
    </citation>
    <scope>NUCLEOTIDE SEQUENCE [LARGE SCALE GENOMIC DNA]</scope>
    <source>
        <strain evidence="1">Derp</strain>
    </source>
</reference>
<dbReference type="EMBL" id="NJHN03000039">
    <property type="protein sequence ID" value="KAH9421611.1"/>
    <property type="molecule type" value="Genomic_DNA"/>
</dbReference>
<organism evidence="1 2">
    <name type="scientific">Dermatophagoides pteronyssinus</name>
    <name type="common">European house dust mite</name>
    <dbReference type="NCBI Taxonomy" id="6956"/>
    <lineage>
        <taxon>Eukaryota</taxon>
        <taxon>Metazoa</taxon>
        <taxon>Ecdysozoa</taxon>
        <taxon>Arthropoda</taxon>
        <taxon>Chelicerata</taxon>
        <taxon>Arachnida</taxon>
        <taxon>Acari</taxon>
        <taxon>Acariformes</taxon>
        <taxon>Sarcoptiformes</taxon>
        <taxon>Astigmata</taxon>
        <taxon>Psoroptidia</taxon>
        <taxon>Analgoidea</taxon>
        <taxon>Pyroglyphidae</taxon>
        <taxon>Dermatophagoidinae</taxon>
        <taxon>Dermatophagoides</taxon>
    </lineage>
</organism>
<dbReference type="Proteomes" id="UP000887458">
    <property type="component" value="Unassembled WGS sequence"/>
</dbReference>
<evidence type="ECO:0000313" key="2">
    <source>
        <dbReference type="Proteomes" id="UP000887458"/>
    </source>
</evidence>
<name>A0ABQ8JG63_DERPT</name>
<accession>A0ABQ8JG63</accession>
<comment type="caution">
    <text evidence="1">The sequence shown here is derived from an EMBL/GenBank/DDBJ whole genome shotgun (WGS) entry which is preliminary data.</text>
</comment>